<protein>
    <submittedName>
        <fullName evidence="1">Uncharacterized protein</fullName>
    </submittedName>
</protein>
<accession>A0ABY4E894</accession>
<dbReference type="EMBL" id="CP091511">
    <property type="protein sequence ID" value="UOO89622.1"/>
    <property type="molecule type" value="Genomic_DNA"/>
</dbReference>
<keyword evidence="2" id="KW-1185">Reference proteome</keyword>
<evidence type="ECO:0000313" key="1">
    <source>
        <dbReference type="EMBL" id="UOO89622.1"/>
    </source>
</evidence>
<sequence>MKCIDRSHPKFFSLLADIVEVMKNKGIAISDEEAFMNTVEAIENEHDGVKLRFFDGIEVAKQSNAEQSKVTITLQGQINERA</sequence>
<organism evidence="1 2">
    <name type="scientific">Vitreoscilla massiliensis</name>
    <dbReference type="NCBI Taxonomy" id="1689272"/>
    <lineage>
        <taxon>Bacteria</taxon>
        <taxon>Pseudomonadati</taxon>
        <taxon>Pseudomonadota</taxon>
        <taxon>Betaproteobacteria</taxon>
        <taxon>Neisseriales</taxon>
        <taxon>Neisseriaceae</taxon>
        <taxon>Vitreoscilla</taxon>
    </lineage>
</organism>
<evidence type="ECO:0000313" key="2">
    <source>
        <dbReference type="Proteomes" id="UP000832011"/>
    </source>
</evidence>
<name>A0ABY4E894_9NEIS</name>
<reference evidence="1 2" key="1">
    <citation type="journal article" date="2022" name="Res Sq">
        <title>Evolution of multicellular longitudinally dividing oral cavity symbionts (Neisseriaceae).</title>
        <authorList>
            <person name="Nyongesa S."/>
            <person name="Weber P."/>
            <person name="Bernet E."/>
            <person name="Pullido F."/>
            <person name="Nieckarz M."/>
            <person name="Delaby M."/>
            <person name="Nieves C."/>
            <person name="Viehboeck T."/>
            <person name="Krause N."/>
            <person name="Rivera-Millot A."/>
            <person name="Nakamura A."/>
            <person name="Vischer N."/>
            <person name="VanNieuwenhze M."/>
            <person name="Brun Y."/>
            <person name="Cava F."/>
            <person name="Bulgheresi S."/>
            <person name="Veyrier F."/>
        </authorList>
    </citation>
    <scope>NUCLEOTIDE SEQUENCE [LARGE SCALE GENOMIC DNA]</scope>
    <source>
        <strain evidence="1 2">SN4</strain>
    </source>
</reference>
<proteinExistence type="predicted"/>
<dbReference type="RefSeq" id="WP_058305513.1">
    <property type="nucleotide sequence ID" value="NZ_CABKVG010000007.1"/>
</dbReference>
<gene>
    <name evidence="1" type="ORF">LVJ82_01150</name>
</gene>
<dbReference type="Proteomes" id="UP000832011">
    <property type="component" value="Chromosome"/>
</dbReference>